<comment type="catalytic activity">
    <reaction evidence="9 18">
        <text>[ThiI sulfur-carrier protein]-S-sulfanyl-L-cysteine + a uridine in tRNA + 2 reduced [2Fe-2S]-[ferredoxin] + ATP + H(+) = [ThiI sulfur-carrier protein]-L-cysteine + a 4-thiouridine in tRNA + 2 oxidized [2Fe-2S]-[ferredoxin] + AMP + diphosphate</text>
        <dbReference type="Rhea" id="RHEA:24176"/>
        <dbReference type="Rhea" id="RHEA-COMP:10000"/>
        <dbReference type="Rhea" id="RHEA-COMP:10001"/>
        <dbReference type="Rhea" id="RHEA-COMP:13337"/>
        <dbReference type="Rhea" id="RHEA-COMP:13338"/>
        <dbReference type="Rhea" id="RHEA-COMP:13339"/>
        <dbReference type="Rhea" id="RHEA-COMP:13340"/>
        <dbReference type="ChEBI" id="CHEBI:15378"/>
        <dbReference type="ChEBI" id="CHEBI:29950"/>
        <dbReference type="ChEBI" id="CHEBI:30616"/>
        <dbReference type="ChEBI" id="CHEBI:33019"/>
        <dbReference type="ChEBI" id="CHEBI:33737"/>
        <dbReference type="ChEBI" id="CHEBI:33738"/>
        <dbReference type="ChEBI" id="CHEBI:61963"/>
        <dbReference type="ChEBI" id="CHEBI:65315"/>
        <dbReference type="ChEBI" id="CHEBI:136798"/>
        <dbReference type="ChEBI" id="CHEBI:456215"/>
        <dbReference type="EC" id="2.8.1.4"/>
    </reaction>
</comment>
<evidence type="ECO:0000256" key="11">
    <source>
        <dbReference type="ARBA" id="ARBA00058382"/>
    </source>
</evidence>
<dbReference type="Pfam" id="PF02568">
    <property type="entry name" value="ThiI"/>
    <property type="match status" value="1"/>
</dbReference>
<comment type="catalytic activity">
    <reaction evidence="10 18">
        <text>[ThiS sulfur-carrier protein]-C-terminal Gly-Gly-AMP + S-sulfanyl-L-cysteinyl-[cysteine desulfurase] + AH2 = [ThiS sulfur-carrier protein]-C-terminal-Gly-aminoethanethioate + L-cysteinyl-[cysteine desulfurase] + A + AMP + 2 H(+)</text>
        <dbReference type="Rhea" id="RHEA:43340"/>
        <dbReference type="Rhea" id="RHEA-COMP:12157"/>
        <dbReference type="Rhea" id="RHEA-COMP:12158"/>
        <dbReference type="Rhea" id="RHEA-COMP:12910"/>
        <dbReference type="Rhea" id="RHEA-COMP:19908"/>
        <dbReference type="ChEBI" id="CHEBI:13193"/>
        <dbReference type="ChEBI" id="CHEBI:15378"/>
        <dbReference type="ChEBI" id="CHEBI:17499"/>
        <dbReference type="ChEBI" id="CHEBI:29950"/>
        <dbReference type="ChEBI" id="CHEBI:61963"/>
        <dbReference type="ChEBI" id="CHEBI:90618"/>
        <dbReference type="ChEBI" id="CHEBI:232372"/>
        <dbReference type="ChEBI" id="CHEBI:456215"/>
    </reaction>
</comment>
<organism evidence="20 21">
    <name type="scientific">Candidatus Uhrbacteria bacterium RIFCSPLOWO2_01_FULL_47_24</name>
    <dbReference type="NCBI Taxonomy" id="1802401"/>
    <lineage>
        <taxon>Bacteria</taxon>
        <taxon>Candidatus Uhriibacteriota</taxon>
    </lineage>
</organism>
<evidence type="ECO:0000256" key="15">
    <source>
        <dbReference type="ARBA" id="ARBA00075337"/>
    </source>
</evidence>
<dbReference type="NCBIfam" id="TIGR00342">
    <property type="entry name" value="tRNA uracil 4-sulfurtransferase ThiI"/>
    <property type="match status" value="1"/>
</dbReference>
<dbReference type="Proteomes" id="UP000176897">
    <property type="component" value="Unassembled WGS sequence"/>
</dbReference>
<reference evidence="20 21" key="1">
    <citation type="journal article" date="2016" name="Nat. Commun.">
        <title>Thousands of microbial genomes shed light on interconnected biogeochemical processes in an aquifer system.</title>
        <authorList>
            <person name="Anantharaman K."/>
            <person name="Brown C.T."/>
            <person name="Hug L.A."/>
            <person name="Sharon I."/>
            <person name="Castelle C.J."/>
            <person name="Probst A.J."/>
            <person name="Thomas B.C."/>
            <person name="Singh A."/>
            <person name="Wilkins M.J."/>
            <person name="Karaoz U."/>
            <person name="Brodie E.L."/>
            <person name="Williams K.H."/>
            <person name="Hubbard S.S."/>
            <person name="Banfield J.F."/>
        </authorList>
    </citation>
    <scope>NUCLEOTIDE SEQUENCE [LARGE SCALE GENOMIC DNA]</scope>
</reference>
<comment type="function">
    <text evidence="11 18">Catalyzes the ATP-dependent transfer of a sulfur to tRNA to produce 4-thiouridine in position 8 of tRNAs, which functions as a near-UV photosensor. Also catalyzes the transfer of sulfur to the sulfur carrier protein ThiS, forming ThiS-thiocarboxylate. This is a step in the synthesis of thiazole, in the thiamine biosynthesis pathway. The sulfur is donated as persulfide by IscS.</text>
</comment>
<keyword evidence="7 18" id="KW-0694">RNA-binding</keyword>
<keyword evidence="6 18" id="KW-0067">ATP-binding</keyword>
<comment type="caution">
    <text evidence="20">The sequence shown here is derived from an EMBL/GenBank/DDBJ whole genome shotgun (WGS) entry which is preliminary data.</text>
</comment>
<dbReference type="EC" id="2.8.1.4" evidence="13 18"/>
<accession>A0A1F7USN8</accession>
<dbReference type="FunFam" id="3.40.50.620:FF:000053">
    <property type="entry name" value="Probable tRNA sulfurtransferase"/>
    <property type="match status" value="1"/>
</dbReference>
<name>A0A1F7USN8_9BACT</name>
<evidence type="ECO:0000259" key="19">
    <source>
        <dbReference type="PROSITE" id="PS51165"/>
    </source>
</evidence>
<keyword evidence="4 18" id="KW-0808">Transferase</keyword>
<feature type="binding site" evidence="18">
    <location>
        <begin position="204"/>
        <end position="205"/>
    </location>
    <ligand>
        <name>ATP</name>
        <dbReference type="ChEBI" id="CHEBI:30616"/>
    </ligand>
</feature>
<feature type="binding site" evidence="18">
    <location>
        <position position="261"/>
    </location>
    <ligand>
        <name>ATP</name>
        <dbReference type="ChEBI" id="CHEBI:30616"/>
    </ligand>
</feature>
<dbReference type="InterPro" id="IPR050102">
    <property type="entry name" value="tRNA_sulfurtransferase_ThiI"/>
</dbReference>
<dbReference type="GO" id="GO:0002937">
    <property type="term" value="P:tRNA 4-thiouridine biosynthesis"/>
    <property type="evidence" value="ECO:0007669"/>
    <property type="project" value="TreeGrafter"/>
</dbReference>
<gene>
    <name evidence="18" type="primary">thiI</name>
    <name evidence="20" type="ORF">A3B21_03555</name>
</gene>
<evidence type="ECO:0000256" key="13">
    <source>
        <dbReference type="ARBA" id="ARBA00066827"/>
    </source>
</evidence>
<dbReference type="GO" id="GO:0009228">
    <property type="term" value="P:thiamine biosynthetic process"/>
    <property type="evidence" value="ECO:0007669"/>
    <property type="project" value="UniProtKB-KW"/>
</dbReference>
<comment type="subcellular location">
    <subcellularLocation>
        <location evidence="1 18">Cytoplasm</location>
    </subcellularLocation>
</comment>
<dbReference type="UniPathway" id="UPA00060"/>
<sequence>MRNMYVVHYHEIALKGRNRPMFLRQLQKNICRATGLAQKNVKIVSGRLIVQDANSESNANLRIGLSHVFGISSFSPAVLVEEEYEKIEEMVISLGRSSKFDTFAIAATRGDKQFAMTSHDLEVKFGDIVRTTLNKKVDLNHPDITFYVEVFPGGALVYTEKIAGAGGMPVGTQPPVAVLLSGGIDSPVAAYRLMKRGAPVMGVHFHSYPFTSRASIDKVKELAQILAKFGGVRKLYMVPLGDAQKEIVRSTGEKYRVLLYRRLMMRIAQVLAHREGAQALVTGESLGQVASQTLENMSVVEAASTMPIFRPLIGYDKEEIIAEAKKIGTFDVSILPDTDCCTLFMPKNPATRARIADVEREEAKLDIPQLTQLCLHSTLSERL</sequence>
<dbReference type="Gene3D" id="3.30.2130.30">
    <property type="match status" value="1"/>
</dbReference>
<dbReference type="Pfam" id="PF02926">
    <property type="entry name" value="THUMP"/>
    <property type="match status" value="1"/>
</dbReference>
<evidence type="ECO:0000256" key="5">
    <source>
        <dbReference type="ARBA" id="ARBA00022741"/>
    </source>
</evidence>
<dbReference type="Gene3D" id="3.40.50.620">
    <property type="entry name" value="HUPs"/>
    <property type="match status" value="1"/>
</dbReference>
<proteinExistence type="inferred from homology"/>
<evidence type="ECO:0000256" key="9">
    <source>
        <dbReference type="ARBA" id="ARBA00050570"/>
    </source>
</evidence>
<dbReference type="CDD" id="cd01712">
    <property type="entry name" value="PPase_ThiI"/>
    <property type="match status" value="1"/>
</dbReference>
<dbReference type="Pfam" id="PF22025">
    <property type="entry name" value="ThiI_fer"/>
    <property type="match status" value="1"/>
</dbReference>
<evidence type="ECO:0000256" key="12">
    <source>
        <dbReference type="ARBA" id="ARBA00061472"/>
    </source>
</evidence>
<dbReference type="STRING" id="1802401.A3B21_03555"/>
<dbReference type="PROSITE" id="PS51165">
    <property type="entry name" value="THUMP"/>
    <property type="match status" value="1"/>
</dbReference>
<evidence type="ECO:0000256" key="8">
    <source>
        <dbReference type="ARBA" id="ARBA00022977"/>
    </source>
</evidence>
<dbReference type="SMART" id="SM00981">
    <property type="entry name" value="THUMP"/>
    <property type="match status" value="1"/>
</dbReference>
<dbReference type="SUPFAM" id="SSF143437">
    <property type="entry name" value="THUMP domain-like"/>
    <property type="match status" value="1"/>
</dbReference>
<dbReference type="InterPro" id="IPR004114">
    <property type="entry name" value="THUMP_dom"/>
</dbReference>
<evidence type="ECO:0000256" key="10">
    <source>
        <dbReference type="ARBA" id="ARBA00052330"/>
    </source>
</evidence>
<evidence type="ECO:0000256" key="3">
    <source>
        <dbReference type="ARBA" id="ARBA00022555"/>
    </source>
</evidence>
<evidence type="ECO:0000256" key="17">
    <source>
        <dbReference type="ARBA" id="ARBA00080570"/>
    </source>
</evidence>
<feature type="binding site" evidence="18">
    <location>
        <position position="292"/>
    </location>
    <ligand>
        <name>ATP</name>
        <dbReference type="ChEBI" id="CHEBI:30616"/>
    </ligand>
</feature>
<dbReference type="AlphaFoldDB" id="A0A1F7USN8"/>
<dbReference type="GO" id="GO:0140741">
    <property type="term" value="F:tRNA-uracil-4 sulfurtransferase activity"/>
    <property type="evidence" value="ECO:0007669"/>
    <property type="project" value="UniProtKB-EC"/>
</dbReference>
<evidence type="ECO:0000313" key="20">
    <source>
        <dbReference type="EMBL" id="OGL81266.1"/>
    </source>
</evidence>
<dbReference type="GO" id="GO:0005524">
    <property type="term" value="F:ATP binding"/>
    <property type="evidence" value="ECO:0007669"/>
    <property type="project" value="UniProtKB-UniRule"/>
</dbReference>
<evidence type="ECO:0000256" key="6">
    <source>
        <dbReference type="ARBA" id="ARBA00022840"/>
    </source>
</evidence>
<evidence type="ECO:0000256" key="2">
    <source>
        <dbReference type="ARBA" id="ARBA00022490"/>
    </source>
</evidence>
<dbReference type="InterPro" id="IPR003720">
    <property type="entry name" value="tRNA_STrfase"/>
</dbReference>
<dbReference type="GO" id="GO:0000049">
    <property type="term" value="F:tRNA binding"/>
    <property type="evidence" value="ECO:0007669"/>
    <property type="project" value="UniProtKB-UniRule"/>
</dbReference>
<dbReference type="GO" id="GO:0009229">
    <property type="term" value="P:thiamine diphosphate biosynthetic process"/>
    <property type="evidence" value="ECO:0007669"/>
    <property type="project" value="UniProtKB-UniRule"/>
</dbReference>
<keyword evidence="5 18" id="KW-0547">Nucleotide-binding</keyword>
<dbReference type="GO" id="GO:0052837">
    <property type="term" value="P:thiazole biosynthetic process"/>
    <property type="evidence" value="ECO:0007669"/>
    <property type="project" value="TreeGrafter"/>
</dbReference>
<dbReference type="EMBL" id="MGEJ01000008">
    <property type="protein sequence ID" value="OGL81266.1"/>
    <property type="molecule type" value="Genomic_DNA"/>
</dbReference>
<dbReference type="CDD" id="cd11716">
    <property type="entry name" value="THUMP_ThiI"/>
    <property type="match status" value="1"/>
</dbReference>
<dbReference type="SUPFAM" id="SSF52402">
    <property type="entry name" value="Adenine nucleotide alpha hydrolases-like"/>
    <property type="match status" value="1"/>
</dbReference>
<dbReference type="GO" id="GO:0004810">
    <property type="term" value="F:CCA tRNA nucleotidyltransferase activity"/>
    <property type="evidence" value="ECO:0007669"/>
    <property type="project" value="InterPro"/>
</dbReference>
<keyword evidence="8 18" id="KW-0784">Thiamine biosynthesis</keyword>
<comment type="similarity">
    <text evidence="12 18">Belongs to the ThiI family.</text>
</comment>
<evidence type="ECO:0000256" key="7">
    <source>
        <dbReference type="ARBA" id="ARBA00022884"/>
    </source>
</evidence>
<evidence type="ECO:0000313" key="21">
    <source>
        <dbReference type="Proteomes" id="UP000176897"/>
    </source>
</evidence>
<dbReference type="InterPro" id="IPR014729">
    <property type="entry name" value="Rossmann-like_a/b/a_fold"/>
</dbReference>
<dbReference type="GO" id="GO:0005829">
    <property type="term" value="C:cytosol"/>
    <property type="evidence" value="ECO:0007669"/>
    <property type="project" value="TreeGrafter"/>
</dbReference>
<keyword evidence="2 18" id="KW-0963">Cytoplasm</keyword>
<keyword evidence="3 18" id="KW-0820">tRNA-binding</keyword>
<dbReference type="PANTHER" id="PTHR43209:SF1">
    <property type="entry name" value="TRNA SULFURTRANSFERASE"/>
    <property type="match status" value="1"/>
</dbReference>
<dbReference type="PANTHER" id="PTHR43209">
    <property type="entry name" value="TRNA SULFURTRANSFERASE"/>
    <property type="match status" value="1"/>
</dbReference>
<dbReference type="InterPro" id="IPR049962">
    <property type="entry name" value="THUMP_ThiI"/>
</dbReference>
<feature type="binding site" evidence="18">
    <location>
        <begin position="179"/>
        <end position="180"/>
    </location>
    <ligand>
        <name>ATP</name>
        <dbReference type="ChEBI" id="CHEBI:30616"/>
    </ligand>
</feature>
<evidence type="ECO:0000256" key="14">
    <source>
        <dbReference type="ARBA" id="ARBA00071867"/>
    </source>
</evidence>
<evidence type="ECO:0000256" key="18">
    <source>
        <dbReference type="HAMAP-Rule" id="MF_00021"/>
    </source>
</evidence>
<dbReference type="InterPro" id="IPR054173">
    <property type="entry name" value="ThiI_fer"/>
</dbReference>
<comment type="pathway">
    <text evidence="18">Cofactor biosynthesis; thiamine diphosphate biosynthesis.</text>
</comment>
<evidence type="ECO:0000256" key="4">
    <source>
        <dbReference type="ARBA" id="ARBA00022679"/>
    </source>
</evidence>
<protein>
    <recommendedName>
        <fullName evidence="14 18">Probable tRNA sulfurtransferase</fullName>
        <ecNumber evidence="13 18">2.8.1.4</ecNumber>
    </recommendedName>
    <alternativeName>
        <fullName evidence="15 18">Sulfur carrier protein ThiS sulfurtransferase</fullName>
    </alternativeName>
    <alternativeName>
        <fullName evidence="16 18">Thiamine biosynthesis protein ThiI</fullName>
    </alternativeName>
    <alternativeName>
        <fullName evidence="17 18">tRNA 4-thiouridine synthase</fullName>
    </alternativeName>
</protein>
<dbReference type="InterPro" id="IPR020536">
    <property type="entry name" value="ThiI_AANH"/>
</dbReference>
<dbReference type="HAMAP" id="MF_00021">
    <property type="entry name" value="ThiI"/>
    <property type="match status" value="1"/>
</dbReference>
<feature type="domain" description="THUMP" evidence="19">
    <location>
        <begin position="59"/>
        <end position="161"/>
    </location>
</feature>
<evidence type="ECO:0000256" key="1">
    <source>
        <dbReference type="ARBA" id="ARBA00004496"/>
    </source>
</evidence>
<evidence type="ECO:0000256" key="16">
    <source>
        <dbReference type="ARBA" id="ARBA00077849"/>
    </source>
</evidence>
<feature type="binding site" evidence="18">
    <location>
        <position position="283"/>
    </location>
    <ligand>
        <name>ATP</name>
        <dbReference type="ChEBI" id="CHEBI:30616"/>
    </ligand>
</feature>
<dbReference type="InterPro" id="IPR049961">
    <property type="entry name" value="ThiI_N"/>
</dbReference>